<feature type="compositionally biased region" description="Basic residues" evidence="5">
    <location>
        <begin position="76"/>
        <end position="85"/>
    </location>
</feature>
<dbReference type="Gene3D" id="3.30.200.160">
    <property type="entry name" value="TFIIIC, subcomplex tauA, subunit Sfc1, barrel domain"/>
    <property type="match status" value="1"/>
</dbReference>
<dbReference type="OMA" id="PPEYFVR"/>
<feature type="compositionally biased region" description="Acidic residues" evidence="5">
    <location>
        <begin position="510"/>
        <end position="535"/>
    </location>
</feature>
<feature type="compositionally biased region" description="Acidic residues" evidence="5">
    <location>
        <begin position="543"/>
        <end position="555"/>
    </location>
</feature>
<feature type="compositionally biased region" description="Basic residues" evidence="5">
    <location>
        <begin position="490"/>
        <end position="499"/>
    </location>
</feature>
<dbReference type="GO" id="GO:0005634">
    <property type="term" value="C:nucleus"/>
    <property type="evidence" value="ECO:0007669"/>
    <property type="project" value="UniProtKB-SubCell"/>
</dbReference>
<dbReference type="GO" id="GO:0000127">
    <property type="term" value="C:transcription factor TFIIIC complex"/>
    <property type="evidence" value="ECO:0000318"/>
    <property type="project" value="GO_Central"/>
</dbReference>
<organism evidence="8 9">
    <name type="scientific">Branchiostoma floridae</name>
    <name type="common">Florida lancelet</name>
    <name type="synonym">Amphioxus</name>
    <dbReference type="NCBI Taxonomy" id="7739"/>
    <lineage>
        <taxon>Eukaryota</taxon>
        <taxon>Metazoa</taxon>
        <taxon>Chordata</taxon>
        <taxon>Cephalochordata</taxon>
        <taxon>Leptocardii</taxon>
        <taxon>Amphioxiformes</taxon>
        <taxon>Branchiostomatidae</taxon>
        <taxon>Branchiostoma</taxon>
    </lineage>
</organism>
<dbReference type="InterPro" id="IPR040454">
    <property type="entry name" value="TF_IIIC_Tfc1/Sfc1"/>
</dbReference>
<dbReference type="Proteomes" id="UP000001554">
    <property type="component" value="Chromosome 8"/>
</dbReference>
<comment type="subcellular location">
    <subcellularLocation>
        <location evidence="1">Nucleus</location>
    </subcellularLocation>
</comment>
<dbReference type="AlphaFoldDB" id="A0A9J7MY38"/>
<dbReference type="InterPro" id="IPR042536">
    <property type="entry name" value="TFIIIC_tauA_Sfc1"/>
</dbReference>
<evidence type="ECO:0000313" key="8">
    <source>
        <dbReference type="Proteomes" id="UP000001554"/>
    </source>
</evidence>
<dbReference type="InterPro" id="IPR019136">
    <property type="entry name" value="TF_IIIC_su-5_HTH"/>
</dbReference>
<proteinExistence type="predicted"/>
<accession>A0A9J7MY38</accession>
<dbReference type="Pfam" id="PF17682">
    <property type="entry name" value="Tau95_N"/>
    <property type="match status" value="1"/>
</dbReference>
<feature type="domain" description="Transcription factor IIIC subunit Tfc1/Sfc1 triple barrel" evidence="7">
    <location>
        <begin position="12"/>
        <end position="167"/>
    </location>
</feature>
<dbReference type="Pfam" id="PF09734">
    <property type="entry name" value="Tau95"/>
    <property type="match status" value="1"/>
</dbReference>
<keyword evidence="8" id="KW-1185">Reference proteome</keyword>
<protein>
    <submittedName>
        <fullName evidence="9">General transcription factor 3C polypeptide 5-like isoform X2</fullName>
    </submittedName>
</protein>
<evidence type="ECO:0000259" key="6">
    <source>
        <dbReference type="Pfam" id="PF09734"/>
    </source>
</evidence>
<feature type="domain" description="Transcription factor IIIC subunit 5 HTH" evidence="6">
    <location>
        <begin position="202"/>
        <end position="353"/>
    </location>
</feature>
<reference evidence="9" key="2">
    <citation type="submission" date="2025-08" db="UniProtKB">
        <authorList>
            <consortium name="RefSeq"/>
        </authorList>
    </citation>
    <scope>IDENTIFICATION</scope>
    <source>
        <strain evidence="9">S238N-H82</strain>
        <tissue evidence="9">Testes</tissue>
    </source>
</reference>
<dbReference type="GO" id="GO:0003677">
    <property type="term" value="F:DNA binding"/>
    <property type="evidence" value="ECO:0007669"/>
    <property type="project" value="UniProtKB-KW"/>
</dbReference>
<feature type="region of interest" description="Disordered" evidence="5">
    <location>
        <begin position="76"/>
        <end position="142"/>
    </location>
</feature>
<dbReference type="RefSeq" id="XP_035684336.1">
    <property type="nucleotide sequence ID" value="XM_035828443.1"/>
</dbReference>
<feature type="region of interest" description="Disordered" evidence="5">
    <location>
        <begin position="392"/>
        <end position="417"/>
    </location>
</feature>
<dbReference type="GeneID" id="118421245"/>
<dbReference type="InterPro" id="IPR041499">
    <property type="entry name" value="Tfc1/Sfc1_N"/>
</dbReference>
<evidence type="ECO:0000313" key="9">
    <source>
        <dbReference type="RefSeq" id="XP_035684336.1"/>
    </source>
</evidence>
<feature type="compositionally biased region" description="Basic and acidic residues" evidence="5">
    <location>
        <begin position="404"/>
        <end position="417"/>
    </location>
</feature>
<name>A0A9J7MY38_BRAFL</name>
<evidence type="ECO:0000256" key="5">
    <source>
        <dbReference type="SAM" id="MobiDB-lite"/>
    </source>
</evidence>
<feature type="region of interest" description="Disordered" evidence="5">
    <location>
        <begin position="490"/>
        <end position="555"/>
    </location>
</feature>
<evidence type="ECO:0000256" key="4">
    <source>
        <dbReference type="ARBA" id="ARBA00023242"/>
    </source>
</evidence>
<keyword evidence="4" id="KW-0539">Nucleus</keyword>
<reference evidence="8" key="1">
    <citation type="journal article" date="2020" name="Nat. Ecol. Evol.">
        <title>Deeply conserved synteny resolves early events in vertebrate evolution.</title>
        <authorList>
            <person name="Simakov O."/>
            <person name="Marletaz F."/>
            <person name="Yue J.X."/>
            <person name="O'Connell B."/>
            <person name="Jenkins J."/>
            <person name="Brandt A."/>
            <person name="Calef R."/>
            <person name="Tung C.H."/>
            <person name="Huang T.K."/>
            <person name="Schmutz J."/>
            <person name="Satoh N."/>
            <person name="Yu J.K."/>
            <person name="Putnam N.H."/>
            <person name="Green R.E."/>
            <person name="Rokhsar D.S."/>
        </authorList>
    </citation>
    <scope>NUCLEOTIDE SEQUENCE [LARGE SCALE GENOMIC DNA]</scope>
    <source>
        <strain evidence="8">S238N-H82</strain>
    </source>
</reference>
<evidence type="ECO:0000256" key="1">
    <source>
        <dbReference type="ARBA" id="ARBA00004123"/>
    </source>
</evidence>
<evidence type="ECO:0000256" key="2">
    <source>
        <dbReference type="ARBA" id="ARBA00023125"/>
    </source>
</evidence>
<sequence>MAIPINMRSLTCVEYPGRVKNVDKMLETLGGEENVSKAACDSSRRLDLRFRPGDPYCRPVYGDRFPTSSLLLRVTRRRRVRKDRRKGSDEDAAPGSSSTVTKETPAPSAVTMETPAPSTVTMETQAPSTSASTTSPPEEERVTYNTEVLGIVDTTYRFQAMADFQYLPLHRTPDGRTVQLYDQLLLGGLEGGDFYQKDVPLFVPPATFSRIDTPQNYHYKKDPTHNFKNPMKALSSSNLIGVARARRPHNAIFVNFEELHVPTKPLDGAVVHMDKYNLHGELEELTKLFQERPIWSRNALQVRSGIRLMRLKLLLPLCGYYAVTGPWRSLWVKFGYDPRKDPTAKQYQLLDFRVRQKPEAKGLLVKAKRSTFNYTLPTMTHKPQPQVVMMKDFADSPGAGSSGEGERQDGRTKEDLEKESTYLFRPGMLPAYRQMFYQLCDLHDPRIQALVHENDGKETTCMEKDGWCLPNTKAKLRDIISAEVSKISKMKHKDKKGRGVRSGAGPDVRGEEEEEDDDDNDEDDDDDMSDSEVDPDQQVAQDSDNEMETEMLEFL</sequence>
<evidence type="ECO:0000256" key="3">
    <source>
        <dbReference type="ARBA" id="ARBA00023163"/>
    </source>
</evidence>
<evidence type="ECO:0000259" key="7">
    <source>
        <dbReference type="Pfam" id="PF17682"/>
    </source>
</evidence>
<dbReference type="PANTHER" id="PTHR13230">
    <property type="entry name" value="GENERAL TRANSCRIPTION FACTOR IIIC, POLYPEPTIDE 5"/>
    <property type="match status" value="1"/>
</dbReference>
<dbReference type="GO" id="GO:0006384">
    <property type="term" value="P:transcription initiation at RNA polymerase III promoter"/>
    <property type="evidence" value="ECO:0007669"/>
    <property type="project" value="InterPro"/>
</dbReference>
<gene>
    <name evidence="9" type="primary">LOC118421245</name>
</gene>
<keyword evidence="3" id="KW-0804">Transcription</keyword>
<dbReference type="PANTHER" id="PTHR13230:SF5">
    <property type="entry name" value="GENERAL TRANSCRIPTION FACTOR 3C POLYPEPTIDE 5"/>
    <property type="match status" value="1"/>
</dbReference>
<feature type="compositionally biased region" description="Low complexity" evidence="5">
    <location>
        <begin position="123"/>
        <end position="136"/>
    </location>
</feature>
<keyword evidence="2" id="KW-0238">DNA-binding</keyword>